<dbReference type="InterPro" id="IPR018247">
    <property type="entry name" value="EF_Hand_1_Ca_BS"/>
</dbReference>
<dbReference type="Pfam" id="PF00240">
    <property type="entry name" value="ubiquitin"/>
    <property type="match status" value="1"/>
</dbReference>
<dbReference type="InterPro" id="IPR019956">
    <property type="entry name" value="Ubiquitin_dom"/>
</dbReference>
<feature type="domain" description="Ubiquitin-like" evidence="1">
    <location>
        <begin position="233"/>
        <end position="308"/>
    </location>
</feature>
<gene>
    <name evidence="2" type="ORF">VCS650_LOCUS22109</name>
</gene>
<reference evidence="2" key="1">
    <citation type="submission" date="2021-02" db="EMBL/GenBank/DDBJ databases">
        <authorList>
            <person name="Nowell W R."/>
        </authorList>
    </citation>
    <scope>NUCLEOTIDE SEQUENCE</scope>
</reference>
<evidence type="ECO:0000259" key="1">
    <source>
        <dbReference type="PROSITE" id="PS50053"/>
    </source>
</evidence>
<name>A0A814RVW4_9BILA</name>
<dbReference type="SMART" id="SM00213">
    <property type="entry name" value="UBQ"/>
    <property type="match status" value="1"/>
</dbReference>
<dbReference type="Proteomes" id="UP000663891">
    <property type="component" value="Unassembled WGS sequence"/>
</dbReference>
<protein>
    <recommendedName>
        <fullName evidence="1">Ubiquitin-like domain-containing protein</fullName>
    </recommendedName>
</protein>
<dbReference type="Gene3D" id="3.10.20.90">
    <property type="entry name" value="Phosphatidylinositol 3-kinase Catalytic Subunit, Chain A, domain 1"/>
    <property type="match status" value="1"/>
</dbReference>
<dbReference type="AlphaFoldDB" id="A0A814RVW4"/>
<dbReference type="PANTHER" id="PTHR10666">
    <property type="entry name" value="UBIQUITIN"/>
    <property type="match status" value="1"/>
</dbReference>
<dbReference type="InterPro" id="IPR029071">
    <property type="entry name" value="Ubiquitin-like_domsf"/>
</dbReference>
<dbReference type="InterPro" id="IPR000626">
    <property type="entry name" value="Ubiquitin-like_dom"/>
</dbReference>
<sequence>MAAAAVISTMQSSFIYEDLVSKVQTIQYQIMKMEKIINSQIEKEKKIQNELKSRSLTFIDPFGNRTTNIYMDHESISKIIQDYKKKYVPKYLQQWIQIGTQNHDIILPLTHYELKYTVSQYPNGYEFVSYGEISVFSGKHEDYWPQRIVVNILLMDNIEKIKMKIIQQRSYIDFELKSCIIDPNIEPNKTNWKQGAILKLEETVMSNQLYQNNCIILAKVIDKNINNGSSCDFWILVKTLTGNTTTLKVNSEMNITTIKELIQDVGGSHCDQQCLIFNGKQLEDHKTLSDYGISEESTLHLILRLRGGMYHFTSGRQDFTHLPYDSMNAIQNVLTFRLKDMNHTQQLSPSELQNSILQAKTVLSTLYHKVLKLRISPDIPDLKNIILPTPNDNEDNKHNTLKHLLIKEEQLRLSQQTQQLLSSIQDRTDIDWMDIIDQLQTQLIKQTIGQDATESEIQHGLNILRSAHELYSNDDEFHNLSLYVRHNRARQGHFRVGDEAIDIELLNLNNEFVSLFSYSHSKDFVETTKYRIPLLIDPVSRDNPFSKMYNPWPIRSYVIDKMRRFSYIAEPMKGSYSLELIKDALDEVIQQQDE</sequence>
<dbReference type="EMBL" id="CAJNON010000245">
    <property type="protein sequence ID" value="CAF1138082.1"/>
    <property type="molecule type" value="Genomic_DNA"/>
</dbReference>
<accession>A0A814RVW4</accession>
<dbReference type="PRINTS" id="PR00348">
    <property type="entry name" value="UBIQUITIN"/>
</dbReference>
<evidence type="ECO:0000313" key="2">
    <source>
        <dbReference type="EMBL" id="CAF1138082.1"/>
    </source>
</evidence>
<proteinExistence type="predicted"/>
<organism evidence="2 3">
    <name type="scientific">Adineta steineri</name>
    <dbReference type="NCBI Taxonomy" id="433720"/>
    <lineage>
        <taxon>Eukaryota</taxon>
        <taxon>Metazoa</taxon>
        <taxon>Spiralia</taxon>
        <taxon>Gnathifera</taxon>
        <taxon>Rotifera</taxon>
        <taxon>Eurotatoria</taxon>
        <taxon>Bdelloidea</taxon>
        <taxon>Adinetida</taxon>
        <taxon>Adinetidae</taxon>
        <taxon>Adineta</taxon>
    </lineage>
</organism>
<dbReference type="InterPro" id="IPR050158">
    <property type="entry name" value="Ubiquitin_ubiquitin-like"/>
</dbReference>
<evidence type="ECO:0000313" key="3">
    <source>
        <dbReference type="Proteomes" id="UP000663891"/>
    </source>
</evidence>
<dbReference type="OrthoDB" id="10010538at2759"/>
<dbReference type="SUPFAM" id="SSF54236">
    <property type="entry name" value="Ubiquitin-like"/>
    <property type="match status" value="1"/>
</dbReference>
<comment type="caution">
    <text evidence="2">The sequence shown here is derived from an EMBL/GenBank/DDBJ whole genome shotgun (WGS) entry which is preliminary data.</text>
</comment>
<dbReference type="PROSITE" id="PS50053">
    <property type="entry name" value="UBIQUITIN_2"/>
    <property type="match status" value="1"/>
</dbReference>
<dbReference type="Gene3D" id="3.40.30.10">
    <property type="entry name" value="Glutaredoxin"/>
    <property type="match status" value="1"/>
</dbReference>
<dbReference type="PROSITE" id="PS00018">
    <property type="entry name" value="EF_HAND_1"/>
    <property type="match status" value="1"/>
</dbReference>